<dbReference type="InterPro" id="IPR036265">
    <property type="entry name" value="HIT-like_sf"/>
</dbReference>
<reference evidence="4" key="1">
    <citation type="journal article" date="2015" name="Genome Announc.">
        <title>Complete Genome Sequence of Herbaspirillum hiltneri N3 (DSM 17495), Isolated from Surface-Sterilized Wheat Roots.</title>
        <authorList>
            <person name="Guizelini D."/>
            <person name="Saizaki P.M."/>
            <person name="Coimbra N.A."/>
            <person name="Weiss V.A."/>
            <person name="Faoro H."/>
            <person name="Sfeir M.Z."/>
            <person name="Baura V.A."/>
            <person name="Monteiro R.A."/>
            <person name="Chubatsu L.S."/>
            <person name="Souza E.M."/>
            <person name="Cruz L.M."/>
            <person name="Pedrosa F.O."/>
            <person name="Raittz R.T."/>
            <person name="Marchaukoski J.N."/>
            <person name="Steffens M.B."/>
        </authorList>
    </citation>
    <scope>NUCLEOTIDE SEQUENCE [LARGE SCALE GENOMIC DNA]</scope>
    <source>
        <strain evidence="4">N3</strain>
    </source>
</reference>
<keyword evidence="4" id="KW-1185">Reference proteome</keyword>
<dbReference type="Pfam" id="PF01230">
    <property type="entry name" value="HIT"/>
    <property type="match status" value="1"/>
</dbReference>
<protein>
    <submittedName>
        <fullName evidence="3">Histidine triad (HIT) protein</fullName>
    </submittedName>
</protein>
<evidence type="ECO:0000259" key="2">
    <source>
        <dbReference type="PROSITE" id="PS51084"/>
    </source>
</evidence>
<dbReference type="RefSeq" id="WP_053195089.1">
    <property type="nucleotide sequence ID" value="NZ_CP011409.1"/>
</dbReference>
<evidence type="ECO:0000313" key="4">
    <source>
        <dbReference type="Proteomes" id="UP000063429"/>
    </source>
</evidence>
<evidence type="ECO:0000313" key="3">
    <source>
        <dbReference type="EMBL" id="AKZ61585.1"/>
    </source>
</evidence>
<name>A0ABM5UWF4_9BURK</name>
<feature type="domain" description="HIT" evidence="2">
    <location>
        <begin position="3"/>
        <end position="104"/>
    </location>
</feature>
<dbReference type="InterPro" id="IPR011146">
    <property type="entry name" value="HIT-like"/>
</dbReference>
<feature type="short sequence motif" description="Histidine triad motif" evidence="1">
    <location>
        <begin position="89"/>
        <end position="93"/>
    </location>
</feature>
<dbReference type="EMBL" id="CP011409">
    <property type="protein sequence ID" value="AKZ61585.1"/>
    <property type="molecule type" value="Genomic_DNA"/>
</dbReference>
<dbReference type="SUPFAM" id="SSF54197">
    <property type="entry name" value="HIT-like"/>
    <property type="match status" value="1"/>
</dbReference>
<dbReference type="Proteomes" id="UP000063429">
    <property type="component" value="Chromosome"/>
</dbReference>
<proteinExistence type="predicted"/>
<dbReference type="InterPro" id="IPR026026">
    <property type="entry name" value="HIT_Hint"/>
</dbReference>
<dbReference type="PIRSF" id="PIRSF000714">
    <property type="entry name" value="HIT"/>
    <property type="match status" value="1"/>
</dbReference>
<dbReference type="PROSITE" id="PS51084">
    <property type="entry name" value="HIT_2"/>
    <property type="match status" value="1"/>
</dbReference>
<accession>A0ABM5UWF4</accession>
<sequence>MANACDLCDGDGGELLFNNGSLRVVLVDEPAYPGFCRVIWNGHVKEMTDLAPADRSALMSAVWAVEAAVREVMQPEKINVASLGNMTPHVHWHVIPRYLDDAHFPSPVWAEVRRDSVAASLAERTALLPKLRAAIARELAAAA</sequence>
<evidence type="ECO:0000256" key="1">
    <source>
        <dbReference type="PROSITE-ProRule" id="PRU00464"/>
    </source>
</evidence>
<dbReference type="Gene3D" id="3.30.428.10">
    <property type="entry name" value="HIT-like"/>
    <property type="match status" value="1"/>
</dbReference>
<gene>
    <name evidence="3" type="ORF">F506_01880</name>
</gene>
<organism evidence="3 4">
    <name type="scientific">Herbaspirillum hiltneri N3</name>
    <dbReference type="NCBI Taxonomy" id="1262470"/>
    <lineage>
        <taxon>Bacteria</taxon>
        <taxon>Pseudomonadati</taxon>
        <taxon>Pseudomonadota</taxon>
        <taxon>Betaproteobacteria</taxon>
        <taxon>Burkholderiales</taxon>
        <taxon>Oxalobacteraceae</taxon>
        <taxon>Herbaspirillum</taxon>
    </lineage>
</organism>